<evidence type="ECO:0000313" key="3">
    <source>
        <dbReference type="Proteomes" id="UP000823674"/>
    </source>
</evidence>
<keyword evidence="1" id="KW-0472">Membrane</keyword>
<feature type="transmembrane region" description="Helical" evidence="1">
    <location>
        <begin position="162"/>
        <end position="180"/>
    </location>
</feature>
<dbReference type="EMBL" id="JADBGQ010000007">
    <property type="protein sequence ID" value="KAG5388245.1"/>
    <property type="molecule type" value="Genomic_DNA"/>
</dbReference>
<keyword evidence="1" id="KW-0812">Transmembrane</keyword>
<keyword evidence="3" id="KW-1185">Reference proteome</keyword>
<keyword evidence="1" id="KW-1133">Transmembrane helix</keyword>
<accession>A0ABQ7LNT1</accession>
<protein>
    <submittedName>
        <fullName evidence="2">Uncharacterized protein</fullName>
    </submittedName>
</protein>
<organism evidence="2 3">
    <name type="scientific">Brassica rapa subsp. trilocularis</name>
    <dbReference type="NCBI Taxonomy" id="1813537"/>
    <lineage>
        <taxon>Eukaryota</taxon>
        <taxon>Viridiplantae</taxon>
        <taxon>Streptophyta</taxon>
        <taxon>Embryophyta</taxon>
        <taxon>Tracheophyta</taxon>
        <taxon>Spermatophyta</taxon>
        <taxon>Magnoliopsida</taxon>
        <taxon>eudicotyledons</taxon>
        <taxon>Gunneridae</taxon>
        <taxon>Pentapetalae</taxon>
        <taxon>rosids</taxon>
        <taxon>malvids</taxon>
        <taxon>Brassicales</taxon>
        <taxon>Brassicaceae</taxon>
        <taxon>Brassiceae</taxon>
        <taxon>Brassica</taxon>
    </lineage>
</organism>
<evidence type="ECO:0000256" key="1">
    <source>
        <dbReference type="SAM" id="Phobius"/>
    </source>
</evidence>
<gene>
    <name evidence="2" type="primary">A08p007050.1_BraROA</name>
    <name evidence="2" type="ORF">IGI04_029786</name>
</gene>
<name>A0ABQ7LNT1_BRACM</name>
<reference evidence="2 3" key="1">
    <citation type="submission" date="2021-03" db="EMBL/GenBank/DDBJ databases">
        <authorList>
            <person name="King G.J."/>
            <person name="Bancroft I."/>
            <person name="Baten A."/>
            <person name="Bloomfield J."/>
            <person name="Borpatragohain P."/>
            <person name="He Z."/>
            <person name="Irish N."/>
            <person name="Irwin J."/>
            <person name="Liu K."/>
            <person name="Mauleon R.P."/>
            <person name="Moore J."/>
            <person name="Morris R."/>
            <person name="Ostergaard L."/>
            <person name="Wang B."/>
            <person name="Wells R."/>
        </authorList>
    </citation>
    <scope>NUCLEOTIDE SEQUENCE [LARGE SCALE GENOMIC DNA]</scope>
    <source>
        <strain evidence="2">R-o-18</strain>
        <tissue evidence="2">Leaf</tissue>
    </source>
</reference>
<dbReference type="Proteomes" id="UP000823674">
    <property type="component" value="Chromosome A08"/>
</dbReference>
<proteinExistence type="predicted"/>
<sequence length="200" mass="22652">MDAEEKMELKVYNKMTIAEGRKFLIRSLPERSDCTSVVTISVTSAMLASPSPWTFSTETLLDECTLPVSSEFSQLDSSSEALYYVYQVQCLLEIYLDDALFPYPEAMAEEDGGKAQQTAEAKDIINKLKKRTIYILTGAYQDALKFINTSIGKLNVFCFTPAPLLFFATSPFIPNLSVFLQKLRKRRRNSECPSLVRLRK</sequence>
<evidence type="ECO:0000313" key="2">
    <source>
        <dbReference type="EMBL" id="KAG5388245.1"/>
    </source>
</evidence>
<comment type="caution">
    <text evidence="2">The sequence shown here is derived from an EMBL/GenBank/DDBJ whole genome shotgun (WGS) entry which is preliminary data.</text>
</comment>